<dbReference type="WBParaSite" id="nRc.2.0.1.t09045-RA">
    <property type="protein sequence ID" value="nRc.2.0.1.t09045-RA"/>
    <property type="gene ID" value="nRc.2.0.1.g09045"/>
</dbReference>
<proteinExistence type="predicted"/>
<reference evidence="3" key="1">
    <citation type="submission" date="2022-11" db="UniProtKB">
        <authorList>
            <consortium name="WormBaseParasite"/>
        </authorList>
    </citation>
    <scope>IDENTIFICATION</scope>
</reference>
<dbReference type="InterPro" id="IPR027417">
    <property type="entry name" value="P-loop_NTPase"/>
</dbReference>
<evidence type="ECO:0000259" key="1">
    <source>
        <dbReference type="Pfam" id="PF13087"/>
    </source>
</evidence>
<dbReference type="Gene3D" id="3.40.50.300">
    <property type="entry name" value="P-loop containing nucleotide triphosphate hydrolases"/>
    <property type="match status" value="1"/>
</dbReference>
<feature type="domain" description="DNA2/NAM7 helicase-like C-terminal" evidence="1">
    <location>
        <begin position="4"/>
        <end position="62"/>
    </location>
</feature>
<evidence type="ECO:0000313" key="3">
    <source>
        <dbReference type="WBParaSite" id="nRc.2.0.1.t09045-RA"/>
    </source>
</evidence>
<protein>
    <submittedName>
        <fullName evidence="3">DNA2/NAM7 helicase-like C-terminal domain-containing protein</fullName>
    </submittedName>
</protein>
<name>A0A915I5C4_ROMCU</name>
<dbReference type="Pfam" id="PF13087">
    <property type="entry name" value="AAA_12"/>
    <property type="match status" value="1"/>
</dbReference>
<keyword evidence="2" id="KW-1185">Reference proteome</keyword>
<sequence length="181" mass="20893">MISRFPIAWVNVTRQESLEDNSPSIQNIQEATAIVNLMASLMGLQMFKNEDIIIITSYSAQYFNYRCIADWCTVNPNGMYEQLPHERLWPCIGAIESEEQQLVVQKIMASTNAITISIHEHFIKEFRILSLPAFINTCHNRLHHELNQPSKNPITKQECNIKGLTTVLSDVQHYIDVIRDY</sequence>
<dbReference type="Proteomes" id="UP000887565">
    <property type="component" value="Unplaced"/>
</dbReference>
<organism evidence="2 3">
    <name type="scientific">Romanomermis culicivorax</name>
    <name type="common">Nematode worm</name>
    <dbReference type="NCBI Taxonomy" id="13658"/>
    <lineage>
        <taxon>Eukaryota</taxon>
        <taxon>Metazoa</taxon>
        <taxon>Ecdysozoa</taxon>
        <taxon>Nematoda</taxon>
        <taxon>Enoplea</taxon>
        <taxon>Dorylaimia</taxon>
        <taxon>Mermithida</taxon>
        <taxon>Mermithoidea</taxon>
        <taxon>Mermithidae</taxon>
        <taxon>Romanomermis</taxon>
    </lineage>
</organism>
<accession>A0A915I5C4</accession>
<dbReference type="InterPro" id="IPR041679">
    <property type="entry name" value="DNA2/NAM7-like_C"/>
</dbReference>
<dbReference type="AlphaFoldDB" id="A0A915I5C4"/>
<evidence type="ECO:0000313" key="2">
    <source>
        <dbReference type="Proteomes" id="UP000887565"/>
    </source>
</evidence>